<dbReference type="InterPro" id="IPR023753">
    <property type="entry name" value="FAD/NAD-binding_dom"/>
</dbReference>
<dbReference type="GO" id="GO:0005737">
    <property type="term" value="C:cytoplasm"/>
    <property type="evidence" value="ECO:0007669"/>
    <property type="project" value="TreeGrafter"/>
</dbReference>
<dbReference type="InterPro" id="IPR050446">
    <property type="entry name" value="FAD-oxidoreductase/Apoptosis"/>
</dbReference>
<dbReference type="GO" id="GO:0016651">
    <property type="term" value="F:oxidoreductase activity, acting on NAD(P)H"/>
    <property type="evidence" value="ECO:0007669"/>
    <property type="project" value="TreeGrafter"/>
</dbReference>
<dbReference type="AlphaFoldDB" id="A0A081FTV6"/>
<sequence>MTDAGIVIVGGGHAGLSIAEALRRKGYEGRLQLLNAEAGLPYQRPPLSKQFLKGEWDEARLVQRNAGFYTKQRIERLSSAKVISIDPAQHTLSLENGAQLHWQKLALAMGSRLRRLAVPGSDARGVYYLHSLHHALALREAMTKARRIVVIGGGFIGLEAACAFASAGKQVTLLDRADTLLSRSASTPVASYLQQLHSGKGVQIENRARVTEIAVSNAEVSGVRLDDGQFFAADIVLVGIGVEPEVALAEMAGLACSDGVQVDAYCLTSHPDIVAAGDIARFHHPLYNRSVRLESIQNAVEQGKHAAGTLLGMRDEYRAVPWFWSDQYDTKLQIAGLSADHDLEVIRGDEHSGRFSVFCYAQKQLVAVETLNAPADHMIARRLIQAGVSPKPDDAANPDFDLRSLL</sequence>
<dbReference type="PATRIC" id="fig|1232683.4.peg.3562"/>
<gene>
    <name evidence="7" type="ORF">ADIMK_3622</name>
</gene>
<dbReference type="SUPFAM" id="SSF55424">
    <property type="entry name" value="FAD/NAD-linked reductases, dimerisation (C-terminal) domain"/>
    <property type="match status" value="1"/>
</dbReference>
<protein>
    <submittedName>
        <fullName evidence="7">Ferredoxin reductase</fullName>
    </submittedName>
</protein>
<dbReference type="PANTHER" id="PTHR43557:SF2">
    <property type="entry name" value="RIESKE DOMAIN-CONTAINING PROTEIN-RELATED"/>
    <property type="match status" value="1"/>
</dbReference>
<dbReference type="PANTHER" id="PTHR43557">
    <property type="entry name" value="APOPTOSIS-INDUCING FACTOR 1"/>
    <property type="match status" value="1"/>
</dbReference>
<keyword evidence="8" id="KW-1185">Reference proteome</keyword>
<feature type="domain" description="Reductase C-terminal" evidence="6">
    <location>
        <begin position="322"/>
        <end position="406"/>
    </location>
</feature>
<feature type="domain" description="FAD/NAD(P)-binding" evidence="5">
    <location>
        <begin position="6"/>
        <end position="303"/>
    </location>
</feature>
<dbReference type="Pfam" id="PF14759">
    <property type="entry name" value="Reductase_C"/>
    <property type="match status" value="1"/>
</dbReference>
<evidence type="ECO:0000256" key="1">
    <source>
        <dbReference type="ARBA" id="ARBA00001974"/>
    </source>
</evidence>
<dbReference type="Gene3D" id="3.30.390.30">
    <property type="match status" value="1"/>
</dbReference>
<keyword evidence="3" id="KW-0274">FAD</keyword>
<evidence type="ECO:0000256" key="2">
    <source>
        <dbReference type="ARBA" id="ARBA00022630"/>
    </source>
</evidence>
<proteinExistence type="predicted"/>
<dbReference type="InterPro" id="IPR036188">
    <property type="entry name" value="FAD/NAD-bd_sf"/>
</dbReference>
<dbReference type="Gene3D" id="3.50.50.60">
    <property type="entry name" value="FAD/NAD(P)-binding domain"/>
    <property type="match status" value="2"/>
</dbReference>
<keyword evidence="2" id="KW-0285">Flavoprotein</keyword>
<evidence type="ECO:0000313" key="7">
    <source>
        <dbReference type="EMBL" id="KEA61961.1"/>
    </source>
</evidence>
<dbReference type="EMBL" id="JMQN01000057">
    <property type="protein sequence ID" value="KEA61961.1"/>
    <property type="molecule type" value="Genomic_DNA"/>
</dbReference>
<dbReference type="InterPro" id="IPR016156">
    <property type="entry name" value="FAD/NAD-linked_Rdtase_dimer_sf"/>
</dbReference>
<dbReference type="OrthoDB" id="9800607at2"/>
<dbReference type="RefSeq" id="WP_036191127.1">
    <property type="nucleotide sequence ID" value="NZ_JMQN01000057.1"/>
</dbReference>
<accession>A0A081FTV6</accession>
<comment type="cofactor">
    <cofactor evidence="1">
        <name>FAD</name>
        <dbReference type="ChEBI" id="CHEBI:57692"/>
    </cofactor>
</comment>
<organism evidence="7 8">
    <name type="scientific">Marinobacterium lacunae</name>
    <dbReference type="NCBI Taxonomy" id="1232683"/>
    <lineage>
        <taxon>Bacteria</taxon>
        <taxon>Pseudomonadati</taxon>
        <taxon>Pseudomonadota</taxon>
        <taxon>Gammaproteobacteria</taxon>
        <taxon>Oceanospirillales</taxon>
        <taxon>Oceanospirillaceae</taxon>
        <taxon>Marinobacterium</taxon>
    </lineage>
</organism>
<dbReference type="PRINTS" id="PR00368">
    <property type="entry name" value="FADPNR"/>
</dbReference>
<reference evidence="7 8" key="1">
    <citation type="submission" date="2014-04" db="EMBL/GenBank/DDBJ databases">
        <title>Marinobacterium kochiensis sp. nov., isolated from sediment sample collected from Kochi backwaters in Kerala, India.</title>
        <authorList>
            <person name="Singh A."/>
            <person name="Pinnaka A.K."/>
        </authorList>
    </citation>
    <scope>NUCLEOTIDE SEQUENCE [LARGE SCALE GENOMIC DNA]</scope>
    <source>
        <strain evidence="7 8">AK27</strain>
    </source>
</reference>
<comment type="caution">
    <text evidence="7">The sequence shown here is derived from an EMBL/GenBank/DDBJ whole genome shotgun (WGS) entry which is preliminary data.</text>
</comment>
<dbReference type="SUPFAM" id="SSF51905">
    <property type="entry name" value="FAD/NAD(P)-binding domain"/>
    <property type="match status" value="2"/>
</dbReference>
<keyword evidence="4" id="KW-0560">Oxidoreductase</keyword>
<evidence type="ECO:0000259" key="6">
    <source>
        <dbReference type="Pfam" id="PF14759"/>
    </source>
</evidence>
<evidence type="ECO:0000259" key="5">
    <source>
        <dbReference type="Pfam" id="PF07992"/>
    </source>
</evidence>
<name>A0A081FTV6_9GAMM</name>
<dbReference type="Pfam" id="PF07992">
    <property type="entry name" value="Pyr_redox_2"/>
    <property type="match status" value="1"/>
</dbReference>
<dbReference type="InterPro" id="IPR028202">
    <property type="entry name" value="Reductase_C"/>
</dbReference>
<dbReference type="Proteomes" id="UP000028252">
    <property type="component" value="Unassembled WGS sequence"/>
</dbReference>
<evidence type="ECO:0000256" key="3">
    <source>
        <dbReference type="ARBA" id="ARBA00022827"/>
    </source>
</evidence>
<dbReference type="eggNOG" id="COG0446">
    <property type="taxonomic scope" value="Bacteria"/>
</dbReference>
<dbReference type="STRING" id="1232683.ADIMK_3622"/>
<evidence type="ECO:0000256" key="4">
    <source>
        <dbReference type="ARBA" id="ARBA00023002"/>
    </source>
</evidence>
<dbReference type="PRINTS" id="PR00411">
    <property type="entry name" value="PNDRDTASEI"/>
</dbReference>
<evidence type="ECO:0000313" key="8">
    <source>
        <dbReference type="Proteomes" id="UP000028252"/>
    </source>
</evidence>